<comment type="catalytic activity">
    <reaction evidence="1">
        <text>S-ubiquitinyl-[E2 ubiquitin-conjugating enzyme]-L-cysteine + [acceptor protein]-L-lysine = [E2 ubiquitin-conjugating enzyme]-L-cysteine + N(6)-ubiquitinyl-[acceptor protein]-L-lysine.</text>
        <dbReference type="EC" id="2.3.2.26"/>
    </reaction>
</comment>
<evidence type="ECO:0000256" key="6">
    <source>
        <dbReference type="PROSITE-ProRule" id="PRU00104"/>
    </source>
</evidence>
<dbReference type="SUPFAM" id="SSF56204">
    <property type="entry name" value="Hect, E3 ligase catalytic domain"/>
    <property type="match status" value="1"/>
</dbReference>
<dbReference type="PANTHER" id="PTHR45670:SF10">
    <property type="entry name" value="E3 UBIQUITIN-PROTEIN LIGASE UPL4"/>
    <property type="match status" value="1"/>
</dbReference>
<keyword evidence="10" id="KW-1185">Reference proteome</keyword>
<feature type="region of interest" description="Disordered" evidence="7">
    <location>
        <begin position="901"/>
        <end position="928"/>
    </location>
</feature>
<feature type="compositionally biased region" description="Basic and acidic residues" evidence="7">
    <location>
        <begin position="7"/>
        <end position="21"/>
    </location>
</feature>
<dbReference type="PROSITE" id="PS50237">
    <property type="entry name" value="HECT"/>
    <property type="match status" value="1"/>
</dbReference>
<comment type="similarity">
    <text evidence="2">Belongs to the UPL family. K-HECT subfamily.</text>
</comment>
<keyword evidence="5 6" id="KW-0833">Ubl conjugation pathway</keyword>
<dbReference type="STRING" id="981085.W9S7X8"/>
<feature type="region of interest" description="Disordered" evidence="7">
    <location>
        <begin position="829"/>
        <end position="879"/>
    </location>
</feature>
<dbReference type="GO" id="GO:0000209">
    <property type="term" value="P:protein polyubiquitination"/>
    <property type="evidence" value="ECO:0007669"/>
    <property type="project" value="TreeGrafter"/>
</dbReference>
<dbReference type="InterPro" id="IPR000569">
    <property type="entry name" value="HECT_dom"/>
</dbReference>
<dbReference type="InterPro" id="IPR045322">
    <property type="entry name" value="HECTD1/TRIP12-like"/>
</dbReference>
<dbReference type="Gene3D" id="3.30.2410.10">
    <property type="entry name" value="Hect, E3 ligase catalytic domain"/>
    <property type="match status" value="1"/>
</dbReference>
<dbReference type="Pfam" id="PF25579">
    <property type="entry name" value="TPR_TRIP12_N"/>
    <property type="match status" value="1"/>
</dbReference>
<organism evidence="9 10">
    <name type="scientific">Morus notabilis</name>
    <dbReference type="NCBI Taxonomy" id="981085"/>
    <lineage>
        <taxon>Eukaryota</taxon>
        <taxon>Viridiplantae</taxon>
        <taxon>Streptophyta</taxon>
        <taxon>Embryophyta</taxon>
        <taxon>Tracheophyta</taxon>
        <taxon>Spermatophyta</taxon>
        <taxon>Magnoliopsida</taxon>
        <taxon>eudicotyledons</taxon>
        <taxon>Gunneridae</taxon>
        <taxon>Pentapetalae</taxon>
        <taxon>rosids</taxon>
        <taxon>fabids</taxon>
        <taxon>Rosales</taxon>
        <taxon>Moraceae</taxon>
        <taxon>Moreae</taxon>
        <taxon>Morus</taxon>
    </lineage>
</organism>
<dbReference type="InterPro" id="IPR057948">
    <property type="entry name" value="TPR_TRIP12_N"/>
</dbReference>
<evidence type="ECO:0000256" key="5">
    <source>
        <dbReference type="ARBA" id="ARBA00022786"/>
    </source>
</evidence>
<dbReference type="Proteomes" id="UP000030645">
    <property type="component" value="Unassembled WGS sequence"/>
</dbReference>
<dbReference type="PANTHER" id="PTHR45670">
    <property type="entry name" value="E3 UBIQUITIN-PROTEIN LIGASE TRIP12"/>
    <property type="match status" value="1"/>
</dbReference>
<dbReference type="InterPro" id="IPR016024">
    <property type="entry name" value="ARM-type_fold"/>
</dbReference>
<feature type="compositionally biased region" description="Polar residues" evidence="7">
    <location>
        <begin position="29"/>
        <end position="44"/>
    </location>
</feature>
<dbReference type="GO" id="GO:0061630">
    <property type="term" value="F:ubiquitin protein ligase activity"/>
    <property type="evidence" value="ECO:0007669"/>
    <property type="project" value="UniProtKB-EC"/>
</dbReference>
<feature type="domain" description="HECT" evidence="8">
    <location>
        <begin position="1185"/>
        <end position="1545"/>
    </location>
</feature>
<dbReference type="GO" id="GO:0043161">
    <property type="term" value="P:proteasome-mediated ubiquitin-dependent protein catabolic process"/>
    <property type="evidence" value="ECO:0007669"/>
    <property type="project" value="TreeGrafter"/>
</dbReference>
<dbReference type="Gene3D" id="1.25.10.10">
    <property type="entry name" value="Leucine-rich Repeat Variant"/>
    <property type="match status" value="1"/>
</dbReference>
<name>W9S7X8_9ROSA</name>
<evidence type="ECO:0000313" key="10">
    <source>
        <dbReference type="Proteomes" id="UP000030645"/>
    </source>
</evidence>
<dbReference type="Pfam" id="PF00632">
    <property type="entry name" value="HECT"/>
    <property type="match status" value="1"/>
</dbReference>
<keyword evidence="4" id="KW-0808">Transferase</keyword>
<dbReference type="CDD" id="cd00078">
    <property type="entry name" value="HECTc"/>
    <property type="match status" value="1"/>
</dbReference>
<evidence type="ECO:0000256" key="7">
    <source>
        <dbReference type="SAM" id="MobiDB-lite"/>
    </source>
</evidence>
<evidence type="ECO:0000256" key="3">
    <source>
        <dbReference type="ARBA" id="ARBA00012485"/>
    </source>
</evidence>
<protein>
    <recommendedName>
        <fullName evidence="3">HECT-type E3 ubiquitin transferase</fullName>
        <ecNumber evidence="3">2.3.2.26</ecNumber>
    </recommendedName>
</protein>
<dbReference type="Gene3D" id="3.90.1750.10">
    <property type="entry name" value="Hect, E3 ligase catalytic domains"/>
    <property type="match status" value="1"/>
</dbReference>
<accession>W9S7X8</accession>
<evidence type="ECO:0000313" key="9">
    <source>
        <dbReference type="EMBL" id="EXC16279.1"/>
    </source>
</evidence>
<dbReference type="eggNOG" id="KOG0170">
    <property type="taxonomic scope" value="Eukaryota"/>
</dbReference>
<reference evidence="10" key="1">
    <citation type="submission" date="2013-01" db="EMBL/GenBank/DDBJ databases">
        <title>Draft Genome Sequence of a Mulberry Tree, Morus notabilis C.K. Schneid.</title>
        <authorList>
            <person name="He N."/>
            <person name="Zhao S."/>
        </authorList>
    </citation>
    <scope>NUCLEOTIDE SEQUENCE</scope>
</reference>
<dbReference type="EMBL" id="KE345789">
    <property type="protein sequence ID" value="EXC16279.1"/>
    <property type="molecule type" value="Genomic_DNA"/>
</dbReference>
<feature type="region of interest" description="Disordered" evidence="7">
    <location>
        <begin position="1"/>
        <end position="99"/>
    </location>
</feature>
<evidence type="ECO:0000256" key="1">
    <source>
        <dbReference type="ARBA" id="ARBA00000885"/>
    </source>
</evidence>
<proteinExistence type="inferred from homology"/>
<comment type="caution">
    <text evidence="6">Lacks conserved residue(s) required for the propagation of feature annotation.</text>
</comment>
<evidence type="ECO:0000259" key="8">
    <source>
        <dbReference type="PROSITE" id="PS50237"/>
    </source>
</evidence>
<sequence>MGNRGQKRAETVEDLPADKRACNSMEFRPSSSAQAPLNSANSTAETDEPDMDTSSSASASSRSEGEPEKDSAYGSCDSDDAEHRHSEIRDYQRQRSSNDHGKFKRILSSLGEEREDSGHLALLTELCEVLSFCNEYSLSSMTVDSLSPHLVKLARHPTNPDIMLLAIRAMTYLCDVYPKSSGFLIRHDAVTVLCQKLMAIEDMDVAEQCLQALEKISREQPLACLQAGATMAVLTYIDFFSTIIQRVALSTVMNICKKLPSECHAPIMEAVPILCNLLQYEDRQLVENVAICLIRITERVSRSSEKLDELCKHGLIQQTFHLINSNSRTTLSLPVCNGLLGVLVKLSSGSIAAFRTLHELNISNLLKDILSTYDLSHGVSSPHTVDGQCNQVYEVLKLLDGLLPASITDHEAPQLLDKESFLASRPELLQNLGMDVLPFLIQVVNSGANLYICYGCLSVIKNLIHLSTSDMLFELLKNSNISSFLAGIFTRKDPHVLILALQIAELILQKLSDVFLKYFIKEGVLFAIDALLIQEKCPVLTPEKCSQLIVPISSGFSFDSSQKSSSREVLGCLCYAFASGTSASVSERNGCKLEKDSLYDLAKHIRNSYFSSELFESNKAITDVLQELRTFSMALSDLMEPSVNNNDLDQREEKAYGLLHQVIMKLNGKETVSTFEFIESGIVKSLVNYLSDGQYLRIQKECCAEHSNIGVIRKRFEVFARLFLSSSDPESQDLPISTLIQKLQNALSSLETFPVILSNAGKMRNSRATVPSIRCTPYPCLRVRFQRGDGETCLRDYCEDYLSVDSFSSMEALERFLWSKVKRKATKHNKTVTQAVGQSEKLPLQSPASTSSSQDGSPDGRGSDSMLTESTEMQEGEDVWSKSAAEQALFLSETSPQAIFHRSTDEELQFSPKADTSMKRDFPASCSSEEDASPKLSFFLEGQQLNRELTLYQAIMQKQIKEHAIVTTTKLWSQAYTLTYRKAVNQSDNLKECSCSVLKSVVSDRIEKYLLQTSNFSDIFASEVASDMEKSSPTHVILYLLKCLEKMNKFIFHLISEDRIGAFAEGKLDHLDNLKVAVLSVPQIEFVSSKLTEKLEQQMRDSMAVSVGGMPSWCNKLMASCPFLFSFEAKSKYFRLAAFGQWHRQSHEPSQSDSGIASDRRSSSGSTPRKKFLVFRNDILGSAAKIMELHACHKVPLEVEYNEEVGTGLGPTLEFYTLVSHEFQKAGLGLWREDHGSFTSNANLCPESTKFVTCTLGLFPRPWSSLTDTSNGIEFSEVSKKFVLLGQIVAKALQDGRVLDLHFSKEFYKLILGQKLGLFDILSFDPELGRTLLEFKALADRKLFLESTGREIPSFKVDSCFRDTRIEDLFLDFTLPGYPDFLLASGPDYEMVTMRNLEDYISLIVDATVSAGISRQVEAFKSGFNQVFPIERLQIFTEEELERLLCGEHDSWPVDELVDHVKFDHGYTASSPPVVNLLEIIQEFDNKERRAFLQFVTGAPRLPPGGLASLNPKLTIVRKFVYTSSDHLTVLRMETMKEKLLYAITEGQGSFHLS</sequence>
<dbReference type="EC" id="2.3.2.26" evidence="3"/>
<dbReference type="SUPFAM" id="SSF48371">
    <property type="entry name" value="ARM repeat"/>
    <property type="match status" value="1"/>
</dbReference>
<feature type="compositionally biased region" description="Polar residues" evidence="7">
    <location>
        <begin position="846"/>
        <end position="856"/>
    </location>
</feature>
<dbReference type="InterPro" id="IPR011989">
    <property type="entry name" value="ARM-like"/>
</dbReference>
<dbReference type="InterPro" id="IPR035983">
    <property type="entry name" value="Hect_E3_ubiquitin_ligase"/>
</dbReference>
<evidence type="ECO:0000256" key="4">
    <source>
        <dbReference type="ARBA" id="ARBA00022679"/>
    </source>
</evidence>
<feature type="region of interest" description="Disordered" evidence="7">
    <location>
        <begin position="1146"/>
        <end position="1167"/>
    </location>
</feature>
<dbReference type="eggNOG" id="KOG0168">
    <property type="taxonomic scope" value="Eukaryota"/>
</dbReference>
<gene>
    <name evidence="9" type="ORF">L484_024453</name>
</gene>
<evidence type="ECO:0000256" key="2">
    <source>
        <dbReference type="ARBA" id="ARBA00006331"/>
    </source>
</evidence>
<dbReference type="SMART" id="SM00119">
    <property type="entry name" value="HECTc"/>
    <property type="match status" value="1"/>
</dbReference>
<feature type="compositionally biased region" description="Basic and acidic residues" evidence="7">
    <location>
        <begin position="81"/>
        <end position="99"/>
    </location>
</feature>